<evidence type="ECO:0000256" key="5">
    <source>
        <dbReference type="ARBA" id="ARBA00022741"/>
    </source>
</evidence>
<evidence type="ECO:0000256" key="4">
    <source>
        <dbReference type="ARBA" id="ARBA00022723"/>
    </source>
</evidence>
<keyword evidence="4" id="KW-0479">Metal-binding</keyword>
<keyword evidence="5" id="KW-0547">Nucleotide-binding</keyword>
<proteinExistence type="inferred from homology"/>
<evidence type="ECO:0000259" key="12">
    <source>
        <dbReference type="Pfam" id="PF08264"/>
    </source>
</evidence>
<dbReference type="AlphaFoldDB" id="J9G243"/>
<keyword evidence="6" id="KW-0862">Zinc</keyword>
<dbReference type="GO" id="GO:0046872">
    <property type="term" value="F:metal ion binding"/>
    <property type="evidence" value="ECO:0007669"/>
    <property type="project" value="UniProtKB-KW"/>
</dbReference>
<dbReference type="InterPro" id="IPR009008">
    <property type="entry name" value="Val/Leu/Ile-tRNA-synth_edit"/>
</dbReference>
<dbReference type="GO" id="GO:0004822">
    <property type="term" value="F:isoleucine-tRNA ligase activity"/>
    <property type="evidence" value="ECO:0007669"/>
    <property type="project" value="UniProtKB-EC"/>
</dbReference>
<dbReference type="GO" id="GO:0006428">
    <property type="term" value="P:isoleucyl-tRNA aminoacylation"/>
    <property type="evidence" value="ECO:0007669"/>
    <property type="project" value="InterPro"/>
</dbReference>
<dbReference type="SUPFAM" id="SSF50677">
    <property type="entry name" value="ValRS/IleRS/LeuRS editing domain"/>
    <property type="match status" value="1"/>
</dbReference>
<feature type="domain" description="Aminoacyl-tRNA synthetase class Ia" evidence="11">
    <location>
        <begin position="25"/>
        <end position="776"/>
    </location>
</feature>
<dbReference type="Gene3D" id="1.10.730.10">
    <property type="entry name" value="Isoleucyl-tRNA Synthetase, Domain 1"/>
    <property type="match status" value="1"/>
</dbReference>
<evidence type="ECO:0000256" key="10">
    <source>
        <dbReference type="ARBA" id="ARBA00048359"/>
    </source>
</evidence>
<dbReference type="GO" id="GO:0002161">
    <property type="term" value="F:aminoacyl-tRNA deacylase activity"/>
    <property type="evidence" value="ECO:0007669"/>
    <property type="project" value="InterPro"/>
</dbReference>
<sequence>MIIIKNKMKYTERTGLNLFDVNKEVLNDWDKADLFHRSMSEREGCPSFVFFEGPPSANGHPGIHHVMARTIKDVFCRYKTMQGFQVKRKAGWDTHGLPVELSVEKELGITKEDIGKTISIEDYNARCRKNVMMFTQEWTDLSHQMGYWVDMEHPYITYENSYIETLWWLLQQLYKKGLLYKGYTIQPYSPAAGTGLSSHELNQPGCYRDVKDTTVTAQFRVLDPKPEMTAWGNPYFIAWTTTPWTLPSNTALCVGPNIDYVCVQTYNAYTAEKVSLIVAKSRLNAYLKPEGETLAMEDYKVGDKVVPYRVVAEFKGQDLVGMHYAQLMPWVKPLEKVDENAADFVKAYAEAHADQCFQVGQDRFVDLSSEGFRVIPGDYVTTEDGTGIVHIAPTFGADDAKVARDAGIPSLFMINKKGETRPMVDLTGKYYLLEECADEFVQHCVNVESYKRHEGDFVKNAYAPEFNKDGKYDEAAAAKAEDLNIVICMEMKQEGVAYKIEKHVHNYPHCWRTDKPVLYYPLDSWFIRSTAVKERMIELNKTINWKPESTGSGRFGKWLENLNDWNLSRSRYWGTPLPIWRNADTREEICIGSVEELYNEIEKSVAAGFMANNPLKEKGFVPGDYAADNYHKIDLHRPFVDDIILVSESGKPMTRETDLIDVWFDSGAMPYAQIHYPFENKEALDQHQVYPADFIAEGVDQTRGWFFTLHAIATMVFDSVSYKAVISNGLVLDKNGNKMSKRLGNAVDPFGAIEKYGSDPLRWYMITNSAPWDNLKFDEDGVKEVSRTFFGKLFQTYSFFAMYANVDGFDAAAPQVPVAERPEIDRWILSELNTLIKEVSSAFEDYEPTRAGRMISNFVIDNLSNWFVRLNRKRFWAGEMDNDKLSAYQTLYTCLLTVSKLMAPIAPFYADRLFRDLTNGAEGDSVHLVYFPTVDDSVIDKDLEYRMELAQKITSMVLSLRKKEHIIVRQPLSRICIPATEPRLKENVEAVKQLILDEVNVKELEFVEGSMLEKTVKCNFRVMGKKFGKLMKAVAAAVAALSQEEIATLETAGQLTLTVEGNAAVIERDDVEIVSEDIPGWTVANEGALTVALDLEISDELRLEGFAREIIKRVQTYRKDSGFEITDRIQITMAQHPELEAAVAAYKDYICGQVLADSFSFSDQVDGAEVFDFDDFKVGVQIVKTAQ</sequence>
<dbReference type="InterPro" id="IPR002300">
    <property type="entry name" value="aa-tRNA-synth_Ia"/>
</dbReference>
<dbReference type="InterPro" id="IPR023586">
    <property type="entry name" value="Ile-tRNA-ligase_type2"/>
</dbReference>
<keyword evidence="7" id="KW-0067">ATP-binding</keyword>
<evidence type="ECO:0000256" key="6">
    <source>
        <dbReference type="ARBA" id="ARBA00022833"/>
    </source>
</evidence>
<dbReference type="Gene3D" id="3.40.50.620">
    <property type="entry name" value="HUPs"/>
    <property type="match status" value="2"/>
</dbReference>
<dbReference type="GO" id="GO:0005524">
    <property type="term" value="F:ATP binding"/>
    <property type="evidence" value="ECO:0007669"/>
    <property type="project" value="UniProtKB-KW"/>
</dbReference>
<dbReference type="Pfam" id="PF00133">
    <property type="entry name" value="tRNA-synt_1"/>
    <property type="match status" value="1"/>
</dbReference>
<evidence type="ECO:0000256" key="9">
    <source>
        <dbReference type="ARBA" id="ARBA00023146"/>
    </source>
</evidence>
<dbReference type="SUPFAM" id="SSF52374">
    <property type="entry name" value="Nucleotidylyl transferase"/>
    <property type="match status" value="1"/>
</dbReference>
<dbReference type="InterPro" id="IPR009080">
    <property type="entry name" value="tRNAsynth_Ia_anticodon-bd"/>
</dbReference>
<dbReference type="EMBL" id="AMCI01003174">
    <property type="protein sequence ID" value="EJX00919.1"/>
    <property type="molecule type" value="Genomic_DNA"/>
</dbReference>
<gene>
    <name evidence="13" type="ORF">EVA_10977</name>
</gene>
<dbReference type="EC" id="6.1.1.5" evidence="1"/>
<evidence type="ECO:0000256" key="3">
    <source>
        <dbReference type="ARBA" id="ARBA00022598"/>
    </source>
</evidence>
<dbReference type="Pfam" id="PF08264">
    <property type="entry name" value="Anticodon_1"/>
    <property type="match status" value="1"/>
</dbReference>
<keyword evidence="3 13" id="KW-0436">Ligase</keyword>
<dbReference type="Pfam" id="PF19302">
    <property type="entry name" value="DUF5915"/>
    <property type="match status" value="1"/>
</dbReference>
<evidence type="ECO:0000313" key="13">
    <source>
        <dbReference type="EMBL" id="EJX00919.1"/>
    </source>
</evidence>
<dbReference type="FunFam" id="3.40.50.620:FF:000205">
    <property type="entry name" value="Isoleucine--tRNA ligase"/>
    <property type="match status" value="1"/>
</dbReference>
<reference evidence="13" key="1">
    <citation type="journal article" date="2012" name="PLoS ONE">
        <title>Gene sets for utilization of primary and secondary nutrition supplies in the distal gut of endangered iberian lynx.</title>
        <authorList>
            <person name="Alcaide M."/>
            <person name="Messina E."/>
            <person name="Richter M."/>
            <person name="Bargiela R."/>
            <person name="Peplies J."/>
            <person name="Huws S.A."/>
            <person name="Newbold C.J."/>
            <person name="Golyshin P.N."/>
            <person name="Simon M.A."/>
            <person name="Lopez G."/>
            <person name="Yakimov M.M."/>
            <person name="Ferrer M."/>
        </authorList>
    </citation>
    <scope>NUCLEOTIDE SEQUENCE</scope>
</reference>
<dbReference type="InterPro" id="IPR002301">
    <property type="entry name" value="Ile-tRNA-ligase"/>
</dbReference>
<comment type="caution">
    <text evidence="13">The sequence shown here is derived from an EMBL/GenBank/DDBJ whole genome shotgun (WGS) entry which is preliminary data.</text>
</comment>
<dbReference type="Gene3D" id="3.30.720.200">
    <property type="match status" value="1"/>
</dbReference>
<evidence type="ECO:0000256" key="8">
    <source>
        <dbReference type="ARBA" id="ARBA00022917"/>
    </source>
</evidence>
<dbReference type="PRINTS" id="PR00984">
    <property type="entry name" value="TRNASYNTHILE"/>
</dbReference>
<dbReference type="InterPro" id="IPR033709">
    <property type="entry name" value="Anticodon_Ile_ABEc"/>
</dbReference>
<dbReference type="InterPro" id="IPR014729">
    <property type="entry name" value="Rossmann-like_a/b/a_fold"/>
</dbReference>
<dbReference type="SUPFAM" id="SSF47323">
    <property type="entry name" value="Anticodon-binding domain of a subclass of class I aminoacyl-tRNA synthetases"/>
    <property type="match status" value="1"/>
</dbReference>
<feature type="domain" description="Methionyl/Valyl/Leucyl/Isoleucyl-tRNA synthetase anticodon-binding" evidence="12">
    <location>
        <begin position="825"/>
        <end position="973"/>
    </location>
</feature>
<evidence type="ECO:0000256" key="2">
    <source>
        <dbReference type="ARBA" id="ARBA00022490"/>
    </source>
</evidence>
<dbReference type="CDD" id="cd07961">
    <property type="entry name" value="Anticodon_Ia_Ile_ABEc"/>
    <property type="match status" value="1"/>
</dbReference>
<dbReference type="PANTHER" id="PTHR42780">
    <property type="entry name" value="SOLEUCYL-TRNA SYNTHETASE"/>
    <property type="match status" value="1"/>
</dbReference>
<keyword evidence="8" id="KW-0648">Protein biosynthesis</keyword>
<evidence type="ECO:0000256" key="1">
    <source>
        <dbReference type="ARBA" id="ARBA00013165"/>
    </source>
</evidence>
<keyword evidence="9" id="KW-0030">Aminoacyl-tRNA synthetase</keyword>
<dbReference type="HAMAP" id="MF_02003">
    <property type="entry name" value="Ile_tRNA_synth_type2"/>
    <property type="match status" value="1"/>
</dbReference>
<keyword evidence="2" id="KW-0963">Cytoplasm</keyword>
<organism evidence="13">
    <name type="scientific">gut metagenome</name>
    <dbReference type="NCBI Taxonomy" id="749906"/>
    <lineage>
        <taxon>unclassified sequences</taxon>
        <taxon>metagenomes</taxon>
        <taxon>organismal metagenomes</taxon>
    </lineage>
</organism>
<protein>
    <recommendedName>
        <fullName evidence="1">isoleucine--tRNA ligase</fullName>
        <ecNumber evidence="1">6.1.1.5</ecNumber>
    </recommendedName>
</protein>
<evidence type="ECO:0000259" key="11">
    <source>
        <dbReference type="Pfam" id="PF00133"/>
    </source>
</evidence>
<name>J9G243_9ZZZZ</name>
<comment type="catalytic activity">
    <reaction evidence="10">
        <text>tRNA(Ile) + L-isoleucine + ATP = L-isoleucyl-tRNA(Ile) + AMP + diphosphate</text>
        <dbReference type="Rhea" id="RHEA:11060"/>
        <dbReference type="Rhea" id="RHEA-COMP:9666"/>
        <dbReference type="Rhea" id="RHEA-COMP:9695"/>
        <dbReference type="ChEBI" id="CHEBI:30616"/>
        <dbReference type="ChEBI" id="CHEBI:33019"/>
        <dbReference type="ChEBI" id="CHEBI:58045"/>
        <dbReference type="ChEBI" id="CHEBI:78442"/>
        <dbReference type="ChEBI" id="CHEBI:78528"/>
        <dbReference type="ChEBI" id="CHEBI:456215"/>
        <dbReference type="EC" id="6.1.1.5"/>
    </reaction>
</comment>
<dbReference type="InterPro" id="IPR013155">
    <property type="entry name" value="M/V/L/I-tRNA-synth_anticd-bd"/>
</dbReference>
<evidence type="ECO:0000256" key="7">
    <source>
        <dbReference type="ARBA" id="ARBA00022840"/>
    </source>
</evidence>
<accession>J9G243</accession>
<dbReference type="PANTHER" id="PTHR42780:SF1">
    <property type="entry name" value="ISOLEUCINE--TRNA LIGASE, CYTOPLASMIC"/>
    <property type="match status" value="1"/>
</dbReference>
<dbReference type="GO" id="GO:0000049">
    <property type="term" value="F:tRNA binding"/>
    <property type="evidence" value="ECO:0007669"/>
    <property type="project" value="InterPro"/>
</dbReference>
<dbReference type="CDD" id="cd00818">
    <property type="entry name" value="IleRS_core"/>
    <property type="match status" value="1"/>
</dbReference>
<dbReference type="NCBIfam" id="TIGR00392">
    <property type="entry name" value="ileS"/>
    <property type="match status" value="1"/>
</dbReference>